<name>A0A951QLB3_9CYAN</name>
<gene>
    <name evidence="1" type="ORF">KME60_06400</name>
</gene>
<reference evidence="1" key="2">
    <citation type="journal article" date="2022" name="Microbiol. Resour. Announc.">
        <title>Metagenome Sequencing to Explore Phylogenomics of Terrestrial Cyanobacteria.</title>
        <authorList>
            <person name="Ward R.D."/>
            <person name="Stajich J.E."/>
            <person name="Johansen J.R."/>
            <person name="Huntemann M."/>
            <person name="Clum A."/>
            <person name="Foster B."/>
            <person name="Foster B."/>
            <person name="Roux S."/>
            <person name="Palaniappan K."/>
            <person name="Varghese N."/>
            <person name="Mukherjee S."/>
            <person name="Reddy T.B.K."/>
            <person name="Daum C."/>
            <person name="Copeland A."/>
            <person name="Chen I.A."/>
            <person name="Ivanova N.N."/>
            <person name="Kyrpides N.C."/>
            <person name="Shapiro N."/>
            <person name="Eloe-Fadrosh E.A."/>
            <person name="Pietrasiak N."/>
        </authorList>
    </citation>
    <scope>NUCLEOTIDE SEQUENCE</scope>
    <source>
        <strain evidence="1">GSE-NOS-MK-12-04C</strain>
    </source>
</reference>
<protein>
    <recommendedName>
        <fullName evidence="3">Addiction module component</fullName>
    </recommendedName>
</protein>
<organism evidence="1 2">
    <name type="scientific">Cyanomargarita calcarea GSE-NOS-MK-12-04C</name>
    <dbReference type="NCBI Taxonomy" id="2839659"/>
    <lineage>
        <taxon>Bacteria</taxon>
        <taxon>Bacillati</taxon>
        <taxon>Cyanobacteriota</taxon>
        <taxon>Cyanophyceae</taxon>
        <taxon>Nostocales</taxon>
        <taxon>Cyanomargaritaceae</taxon>
        <taxon>Cyanomargarita</taxon>
    </lineage>
</organism>
<reference evidence="1" key="1">
    <citation type="submission" date="2021-05" db="EMBL/GenBank/DDBJ databases">
        <authorList>
            <person name="Pietrasiak N."/>
            <person name="Ward R."/>
            <person name="Stajich J.E."/>
            <person name="Kurbessoian T."/>
        </authorList>
    </citation>
    <scope>NUCLEOTIDE SEQUENCE</scope>
    <source>
        <strain evidence="1">GSE-NOS-MK-12-04C</strain>
    </source>
</reference>
<evidence type="ECO:0000313" key="2">
    <source>
        <dbReference type="Proteomes" id="UP000729701"/>
    </source>
</evidence>
<accession>A0A951QLB3</accession>
<evidence type="ECO:0008006" key="3">
    <source>
        <dbReference type="Google" id="ProtNLM"/>
    </source>
</evidence>
<proteinExistence type="predicted"/>
<dbReference type="AlphaFoldDB" id="A0A951QLB3"/>
<dbReference type="EMBL" id="JAHHGZ010000005">
    <property type="protein sequence ID" value="MBW4667072.1"/>
    <property type="molecule type" value="Genomic_DNA"/>
</dbReference>
<dbReference type="Proteomes" id="UP000729701">
    <property type="component" value="Unassembled WGS sequence"/>
</dbReference>
<evidence type="ECO:0000313" key="1">
    <source>
        <dbReference type="EMBL" id="MBW4667072.1"/>
    </source>
</evidence>
<comment type="caution">
    <text evidence="1">The sequence shown here is derived from an EMBL/GenBank/DDBJ whole genome shotgun (WGS) entry which is preliminary data.</text>
</comment>
<sequence>MKPLSNLDKVLDAAMDLPLEQQEMLIQILKNRIVESRRDEIAIDAATSIAEFEAGRLKVQTSAEAIQELREYLNNSSTTDV</sequence>